<organism evidence="2 3">
    <name type="scientific">Paralvinella palmiformis</name>
    <dbReference type="NCBI Taxonomy" id="53620"/>
    <lineage>
        <taxon>Eukaryota</taxon>
        <taxon>Metazoa</taxon>
        <taxon>Spiralia</taxon>
        <taxon>Lophotrochozoa</taxon>
        <taxon>Annelida</taxon>
        <taxon>Polychaeta</taxon>
        <taxon>Sedentaria</taxon>
        <taxon>Canalipalpata</taxon>
        <taxon>Terebellida</taxon>
        <taxon>Terebelliformia</taxon>
        <taxon>Alvinellidae</taxon>
        <taxon>Paralvinella</taxon>
    </lineage>
</organism>
<gene>
    <name evidence="2" type="ORF">LSH36_725g00000</name>
</gene>
<evidence type="ECO:0000313" key="2">
    <source>
        <dbReference type="EMBL" id="KAK2144843.1"/>
    </source>
</evidence>
<reference evidence="2" key="1">
    <citation type="journal article" date="2023" name="Mol. Biol. Evol.">
        <title>Third-Generation Sequencing Reveals the Adaptive Role of the Epigenome in Three Deep-Sea Polychaetes.</title>
        <authorList>
            <person name="Perez M."/>
            <person name="Aroh O."/>
            <person name="Sun Y."/>
            <person name="Lan Y."/>
            <person name="Juniper S.K."/>
            <person name="Young C.R."/>
            <person name="Angers B."/>
            <person name="Qian P.Y."/>
        </authorList>
    </citation>
    <scope>NUCLEOTIDE SEQUENCE</scope>
    <source>
        <strain evidence="2">P08H-3</strain>
    </source>
</reference>
<comment type="caution">
    <text evidence="2">The sequence shown here is derived from an EMBL/GenBank/DDBJ whole genome shotgun (WGS) entry which is preliminary data.</text>
</comment>
<feature type="compositionally biased region" description="Basic and acidic residues" evidence="1">
    <location>
        <begin position="18"/>
        <end position="32"/>
    </location>
</feature>
<dbReference type="AlphaFoldDB" id="A0AAD9J202"/>
<feature type="region of interest" description="Disordered" evidence="1">
    <location>
        <begin position="1"/>
        <end position="32"/>
    </location>
</feature>
<name>A0AAD9J202_9ANNE</name>
<evidence type="ECO:0000313" key="3">
    <source>
        <dbReference type="Proteomes" id="UP001208570"/>
    </source>
</evidence>
<keyword evidence="3" id="KW-1185">Reference proteome</keyword>
<proteinExistence type="predicted"/>
<sequence>MNTYIPKSMPKTEKKKKNMDEQICHGQAKEDV</sequence>
<accession>A0AAD9J202</accession>
<protein>
    <submittedName>
        <fullName evidence="2">Uncharacterized protein</fullName>
    </submittedName>
</protein>
<dbReference type="Proteomes" id="UP001208570">
    <property type="component" value="Unassembled WGS sequence"/>
</dbReference>
<evidence type="ECO:0000256" key="1">
    <source>
        <dbReference type="SAM" id="MobiDB-lite"/>
    </source>
</evidence>
<dbReference type="EMBL" id="JAODUP010000725">
    <property type="protein sequence ID" value="KAK2144843.1"/>
    <property type="molecule type" value="Genomic_DNA"/>
</dbReference>